<keyword evidence="2" id="KW-1185">Reference proteome</keyword>
<protein>
    <submittedName>
        <fullName evidence="1">Uncharacterized protein</fullName>
    </submittedName>
</protein>
<name>A0ACC2BB97_DIPCM</name>
<sequence>MASAPSLYLRVAASPSSFMSSCSHVSAATTRRVLSPIRSSHRADESHSQGIQQKGFCSRRQTATASMLAALSLMLAFGGGDAQARDIPIFGIRKVQKVEQEVVQEVKELVKEGVSEAKEFEEAVKETVANLSSLPSNKPAAAKDSVLSPALQAGIVAGAGVVASLVASSVVDNLVSKPSK</sequence>
<dbReference type="EMBL" id="CM055107">
    <property type="protein sequence ID" value="KAJ7527040.1"/>
    <property type="molecule type" value="Genomic_DNA"/>
</dbReference>
<comment type="caution">
    <text evidence="1">The sequence shown here is derived from an EMBL/GenBank/DDBJ whole genome shotgun (WGS) entry which is preliminary data.</text>
</comment>
<proteinExistence type="predicted"/>
<organism evidence="1 2">
    <name type="scientific">Diphasiastrum complanatum</name>
    <name type="common">Issler's clubmoss</name>
    <name type="synonym">Lycopodium complanatum</name>
    <dbReference type="NCBI Taxonomy" id="34168"/>
    <lineage>
        <taxon>Eukaryota</taxon>
        <taxon>Viridiplantae</taxon>
        <taxon>Streptophyta</taxon>
        <taxon>Embryophyta</taxon>
        <taxon>Tracheophyta</taxon>
        <taxon>Lycopodiopsida</taxon>
        <taxon>Lycopodiales</taxon>
        <taxon>Lycopodiaceae</taxon>
        <taxon>Lycopodioideae</taxon>
        <taxon>Diphasiastrum</taxon>
    </lineage>
</organism>
<accession>A0ACC2BB97</accession>
<gene>
    <name evidence="1" type="ORF">O6H91_16G033600</name>
</gene>
<evidence type="ECO:0000313" key="1">
    <source>
        <dbReference type="EMBL" id="KAJ7527040.1"/>
    </source>
</evidence>
<dbReference type="Proteomes" id="UP001162992">
    <property type="component" value="Chromosome 16"/>
</dbReference>
<evidence type="ECO:0000313" key="2">
    <source>
        <dbReference type="Proteomes" id="UP001162992"/>
    </source>
</evidence>
<reference evidence="2" key="1">
    <citation type="journal article" date="2024" name="Proc. Natl. Acad. Sci. U.S.A.">
        <title>Extraordinary preservation of gene collinearity over three hundred million years revealed in homosporous lycophytes.</title>
        <authorList>
            <person name="Li C."/>
            <person name="Wickell D."/>
            <person name="Kuo L.Y."/>
            <person name="Chen X."/>
            <person name="Nie B."/>
            <person name="Liao X."/>
            <person name="Peng D."/>
            <person name="Ji J."/>
            <person name="Jenkins J."/>
            <person name="Williams M."/>
            <person name="Shu S."/>
            <person name="Plott C."/>
            <person name="Barry K."/>
            <person name="Rajasekar S."/>
            <person name="Grimwood J."/>
            <person name="Han X."/>
            <person name="Sun S."/>
            <person name="Hou Z."/>
            <person name="He W."/>
            <person name="Dai G."/>
            <person name="Sun C."/>
            <person name="Schmutz J."/>
            <person name="Leebens-Mack J.H."/>
            <person name="Li F.W."/>
            <person name="Wang L."/>
        </authorList>
    </citation>
    <scope>NUCLEOTIDE SEQUENCE [LARGE SCALE GENOMIC DNA]</scope>
    <source>
        <strain evidence="2">cv. PW_Plant_1</strain>
    </source>
</reference>